<organism evidence="1 2">
    <name type="scientific">Pistacia atlantica</name>
    <dbReference type="NCBI Taxonomy" id="434234"/>
    <lineage>
        <taxon>Eukaryota</taxon>
        <taxon>Viridiplantae</taxon>
        <taxon>Streptophyta</taxon>
        <taxon>Embryophyta</taxon>
        <taxon>Tracheophyta</taxon>
        <taxon>Spermatophyta</taxon>
        <taxon>Magnoliopsida</taxon>
        <taxon>eudicotyledons</taxon>
        <taxon>Gunneridae</taxon>
        <taxon>Pentapetalae</taxon>
        <taxon>rosids</taxon>
        <taxon>malvids</taxon>
        <taxon>Sapindales</taxon>
        <taxon>Anacardiaceae</taxon>
        <taxon>Pistacia</taxon>
    </lineage>
</organism>
<accession>A0ACC1B081</accession>
<keyword evidence="2" id="KW-1185">Reference proteome</keyword>
<gene>
    <name evidence="1" type="ORF">Patl1_25561</name>
</gene>
<comment type="caution">
    <text evidence="1">The sequence shown here is derived from an EMBL/GenBank/DDBJ whole genome shotgun (WGS) entry which is preliminary data.</text>
</comment>
<sequence length="132" mass="13921">MASFCLLVLLLFMDSPLLSLASDHHLNSEASPSSISASPAFLTSPTYQELSPDISPLLPSPGGVVPTPTGSSVPTIPSNPSPPNPDAPGPAFSPFSQLPAAYSMAQRNLVGQLKKLPLYVATFWSCHHLLRI</sequence>
<name>A0ACC1B081_9ROSI</name>
<proteinExistence type="predicted"/>
<evidence type="ECO:0000313" key="2">
    <source>
        <dbReference type="Proteomes" id="UP001164250"/>
    </source>
</evidence>
<dbReference type="Proteomes" id="UP001164250">
    <property type="component" value="Chromosome 7"/>
</dbReference>
<evidence type="ECO:0000313" key="1">
    <source>
        <dbReference type="EMBL" id="KAJ0092334.1"/>
    </source>
</evidence>
<dbReference type="EMBL" id="CM047903">
    <property type="protein sequence ID" value="KAJ0092334.1"/>
    <property type="molecule type" value="Genomic_DNA"/>
</dbReference>
<reference evidence="2" key="1">
    <citation type="journal article" date="2023" name="G3 (Bethesda)">
        <title>Genome assembly and association tests identify interacting loci associated with vigor, precocity, and sex in interspecific pistachio rootstocks.</title>
        <authorList>
            <person name="Palmer W."/>
            <person name="Jacygrad E."/>
            <person name="Sagayaradj S."/>
            <person name="Cavanaugh K."/>
            <person name="Han R."/>
            <person name="Bertier L."/>
            <person name="Beede B."/>
            <person name="Kafkas S."/>
            <person name="Golino D."/>
            <person name="Preece J."/>
            <person name="Michelmore R."/>
        </authorList>
    </citation>
    <scope>NUCLEOTIDE SEQUENCE [LARGE SCALE GENOMIC DNA]</scope>
</reference>
<protein>
    <submittedName>
        <fullName evidence="1">Uncharacterized protein</fullName>
    </submittedName>
</protein>